<keyword evidence="15" id="KW-1185">Reference proteome</keyword>
<keyword evidence="7 14" id="KW-0418">Kinase</keyword>
<keyword evidence="9" id="KW-0289">Folate biosynthesis</keyword>
<protein>
    <recommendedName>
        <fullName evidence="4">2-amino-4-hydroxy-6-hydroxymethyldihydropteridine pyrophosphokinase</fullName>
        <ecNumber evidence="3">2.7.6.3</ecNumber>
    </recommendedName>
    <alternativeName>
        <fullName evidence="11">6-hydroxymethyl-7,8-dihydropterin pyrophosphokinase</fullName>
    </alternativeName>
    <alternativeName>
        <fullName evidence="12">7,8-dihydro-6-hydroxymethylpterin-pyrophosphokinase</fullName>
    </alternativeName>
</protein>
<dbReference type="UniPathway" id="UPA00077">
    <property type="reaction ID" value="UER00155"/>
</dbReference>
<dbReference type="EMBL" id="CP031357">
    <property type="protein sequence ID" value="AXK43358.1"/>
    <property type="molecule type" value="Genomic_DNA"/>
</dbReference>
<dbReference type="Proteomes" id="UP000254508">
    <property type="component" value="Chromosome"/>
</dbReference>
<proteinExistence type="inferred from homology"/>
<dbReference type="KEGG" id="err:DVR09_14485"/>
<dbReference type="PANTHER" id="PTHR43071">
    <property type="entry name" value="2-AMINO-4-HYDROXY-6-HYDROXYMETHYLDIHYDROPTERIDINE PYROPHOSPHOKINASE"/>
    <property type="match status" value="1"/>
</dbReference>
<dbReference type="PANTHER" id="PTHR43071:SF1">
    <property type="entry name" value="2-AMINO-4-HYDROXY-6-HYDROXYMETHYLDIHYDROPTERIDINE PYROPHOSPHOKINASE"/>
    <property type="match status" value="1"/>
</dbReference>
<organism evidence="14 15">
    <name type="scientific">Erythrobacter aureus</name>
    <dbReference type="NCBI Taxonomy" id="2182384"/>
    <lineage>
        <taxon>Bacteria</taxon>
        <taxon>Pseudomonadati</taxon>
        <taxon>Pseudomonadota</taxon>
        <taxon>Alphaproteobacteria</taxon>
        <taxon>Sphingomonadales</taxon>
        <taxon>Erythrobacteraceae</taxon>
        <taxon>Erythrobacter/Porphyrobacter group</taxon>
        <taxon>Erythrobacter</taxon>
    </lineage>
</organism>
<dbReference type="RefSeq" id="WP_115417673.1">
    <property type="nucleotide sequence ID" value="NZ_CP031357.1"/>
</dbReference>
<dbReference type="EC" id="2.7.6.3" evidence="3"/>
<evidence type="ECO:0000256" key="5">
    <source>
        <dbReference type="ARBA" id="ARBA00022679"/>
    </source>
</evidence>
<dbReference type="GO" id="GO:0016301">
    <property type="term" value="F:kinase activity"/>
    <property type="evidence" value="ECO:0007669"/>
    <property type="project" value="UniProtKB-KW"/>
</dbReference>
<comment type="similarity">
    <text evidence="2">Belongs to the HPPK family.</text>
</comment>
<dbReference type="Pfam" id="PF01288">
    <property type="entry name" value="HPPK"/>
    <property type="match status" value="1"/>
</dbReference>
<dbReference type="SUPFAM" id="SSF55083">
    <property type="entry name" value="6-hydroxymethyl-7,8-dihydropterin pyrophosphokinase, HPPK"/>
    <property type="match status" value="1"/>
</dbReference>
<evidence type="ECO:0000256" key="4">
    <source>
        <dbReference type="ARBA" id="ARBA00016218"/>
    </source>
</evidence>
<dbReference type="AlphaFoldDB" id="A0A345YHF6"/>
<evidence type="ECO:0000259" key="13">
    <source>
        <dbReference type="Pfam" id="PF01288"/>
    </source>
</evidence>
<keyword evidence="5 14" id="KW-0808">Transferase</keyword>
<evidence type="ECO:0000256" key="2">
    <source>
        <dbReference type="ARBA" id="ARBA00005810"/>
    </source>
</evidence>
<keyword evidence="8" id="KW-0067">ATP-binding</keyword>
<feature type="domain" description="7,8-dihydro-6-hydroxymethylpterin-pyrophosphokinase" evidence="13">
    <location>
        <begin position="11"/>
        <end position="142"/>
    </location>
</feature>
<accession>A0A345YHF6</accession>
<keyword evidence="6" id="KW-0547">Nucleotide-binding</keyword>
<dbReference type="InterPro" id="IPR035907">
    <property type="entry name" value="Hppk_sf"/>
</dbReference>
<dbReference type="CDD" id="cd00483">
    <property type="entry name" value="HPPK"/>
    <property type="match status" value="1"/>
</dbReference>
<sequence>MRDASKHRYLIALGSNCRVPGIGAPRAVLASAAGALTDAGWRVDAFSRLADSAPVGPSLRRYANAAAVIVGDFCPPEALKSLQDIERAFGRERRGQRWRSRTLDLDIVLWNGGMWQAPGLSVPHPLFRERDFVLHPAAQIAPHWRDPVTGLTIRQLAARLSRPLRTE</sequence>
<dbReference type="InterPro" id="IPR000550">
    <property type="entry name" value="Hppk"/>
</dbReference>
<evidence type="ECO:0000256" key="6">
    <source>
        <dbReference type="ARBA" id="ARBA00022741"/>
    </source>
</evidence>
<dbReference type="Gene3D" id="3.30.70.560">
    <property type="entry name" value="7,8-Dihydro-6-hydroxymethylpterin-pyrophosphokinase HPPK"/>
    <property type="match status" value="1"/>
</dbReference>
<evidence type="ECO:0000313" key="14">
    <source>
        <dbReference type="EMBL" id="AXK43358.1"/>
    </source>
</evidence>
<evidence type="ECO:0000256" key="8">
    <source>
        <dbReference type="ARBA" id="ARBA00022840"/>
    </source>
</evidence>
<comment type="pathway">
    <text evidence="1">Cofactor biosynthesis; tetrahydrofolate biosynthesis; 2-amino-4-hydroxy-6-hydroxymethyl-7,8-dihydropteridine diphosphate from 7,8-dihydroneopterin triphosphate: step 4/4.</text>
</comment>
<evidence type="ECO:0000256" key="7">
    <source>
        <dbReference type="ARBA" id="ARBA00022777"/>
    </source>
</evidence>
<name>A0A345YHF6_9SPHN</name>
<evidence type="ECO:0000256" key="3">
    <source>
        <dbReference type="ARBA" id="ARBA00013253"/>
    </source>
</evidence>
<dbReference type="NCBIfam" id="TIGR01498">
    <property type="entry name" value="folK"/>
    <property type="match status" value="1"/>
</dbReference>
<evidence type="ECO:0000256" key="10">
    <source>
        <dbReference type="ARBA" id="ARBA00029409"/>
    </source>
</evidence>
<evidence type="ECO:0000256" key="1">
    <source>
        <dbReference type="ARBA" id="ARBA00005051"/>
    </source>
</evidence>
<evidence type="ECO:0000313" key="15">
    <source>
        <dbReference type="Proteomes" id="UP000254508"/>
    </source>
</evidence>
<dbReference type="GO" id="GO:0046656">
    <property type="term" value="P:folic acid biosynthetic process"/>
    <property type="evidence" value="ECO:0007669"/>
    <property type="project" value="UniProtKB-KW"/>
</dbReference>
<dbReference type="GO" id="GO:0046654">
    <property type="term" value="P:tetrahydrofolate biosynthetic process"/>
    <property type="evidence" value="ECO:0007669"/>
    <property type="project" value="UniProtKB-UniPathway"/>
</dbReference>
<gene>
    <name evidence="14" type="primary">folK</name>
    <name evidence="14" type="ORF">DVR09_14485</name>
</gene>
<evidence type="ECO:0000256" key="9">
    <source>
        <dbReference type="ARBA" id="ARBA00022909"/>
    </source>
</evidence>
<comment type="function">
    <text evidence="10">Catalyzes the transfer of pyrophosphate from adenosine triphosphate (ATP) to 6-hydroxymethyl-7,8-dihydropterin, an enzymatic step in folate biosynthesis pathway.</text>
</comment>
<reference evidence="15" key="1">
    <citation type="submission" date="2018-07" db="EMBL/GenBank/DDBJ databases">
        <title>Genome sequence of Erythrobacter strain YH-07, an antagonistic bacterium isolated from Yellow Sea.</title>
        <authorList>
            <person name="Tang T."/>
            <person name="Liu Q."/>
            <person name="Sun X."/>
        </authorList>
    </citation>
    <scope>NUCLEOTIDE SEQUENCE [LARGE SCALE GENOMIC DNA]</scope>
    <source>
        <strain evidence="15">YH-07</strain>
    </source>
</reference>
<dbReference type="GO" id="GO:0003848">
    <property type="term" value="F:2-amino-4-hydroxy-6-hydroxymethyldihydropteridine diphosphokinase activity"/>
    <property type="evidence" value="ECO:0007669"/>
    <property type="project" value="UniProtKB-EC"/>
</dbReference>
<dbReference type="GO" id="GO:0005524">
    <property type="term" value="F:ATP binding"/>
    <property type="evidence" value="ECO:0007669"/>
    <property type="project" value="UniProtKB-KW"/>
</dbReference>
<dbReference type="OrthoDB" id="9808041at2"/>
<evidence type="ECO:0000256" key="11">
    <source>
        <dbReference type="ARBA" id="ARBA00029766"/>
    </source>
</evidence>
<evidence type="ECO:0000256" key="12">
    <source>
        <dbReference type="ARBA" id="ARBA00033413"/>
    </source>
</evidence>